<evidence type="ECO:0000313" key="2">
    <source>
        <dbReference type="EMBL" id="MQM16349.1"/>
    </source>
</evidence>
<protein>
    <submittedName>
        <fullName evidence="2">Uncharacterized protein</fullName>
    </submittedName>
</protein>
<dbReference type="Proteomes" id="UP000652761">
    <property type="component" value="Unassembled WGS sequence"/>
</dbReference>
<accession>A0A843XAH2</accession>
<feature type="compositionally biased region" description="Basic and acidic residues" evidence="1">
    <location>
        <begin position="20"/>
        <end position="29"/>
    </location>
</feature>
<organism evidence="2 3">
    <name type="scientific">Colocasia esculenta</name>
    <name type="common">Wild taro</name>
    <name type="synonym">Arum esculentum</name>
    <dbReference type="NCBI Taxonomy" id="4460"/>
    <lineage>
        <taxon>Eukaryota</taxon>
        <taxon>Viridiplantae</taxon>
        <taxon>Streptophyta</taxon>
        <taxon>Embryophyta</taxon>
        <taxon>Tracheophyta</taxon>
        <taxon>Spermatophyta</taxon>
        <taxon>Magnoliopsida</taxon>
        <taxon>Liliopsida</taxon>
        <taxon>Araceae</taxon>
        <taxon>Aroideae</taxon>
        <taxon>Colocasieae</taxon>
        <taxon>Colocasia</taxon>
    </lineage>
</organism>
<name>A0A843XAH2_COLES</name>
<sequence>MVLPQAPQPGKMQHSCTNDRTTRANREDSPQETCQKPHARNCKPKKSRQAIPAPTLKAQDTKEKEQ</sequence>
<comment type="caution">
    <text evidence="2">The sequence shown here is derived from an EMBL/GenBank/DDBJ whole genome shotgun (WGS) entry which is preliminary data.</text>
</comment>
<evidence type="ECO:0000256" key="1">
    <source>
        <dbReference type="SAM" id="MobiDB-lite"/>
    </source>
</evidence>
<gene>
    <name evidence="2" type="ORF">Taro_049304</name>
</gene>
<dbReference type="EMBL" id="NMUH01006963">
    <property type="protein sequence ID" value="MQM16349.1"/>
    <property type="molecule type" value="Genomic_DNA"/>
</dbReference>
<keyword evidence="3" id="KW-1185">Reference proteome</keyword>
<reference evidence="2" key="1">
    <citation type="submission" date="2017-07" db="EMBL/GenBank/DDBJ databases">
        <title>Taro Niue Genome Assembly and Annotation.</title>
        <authorList>
            <person name="Atibalentja N."/>
            <person name="Keating K."/>
            <person name="Fields C.J."/>
        </authorList>
    </citation>
    <scope>NUCLEOTIDE SEQUENCE</scope>
    <source>
        <strain evidence="2">Niue_2</strain>
        <tissue evidence="2">Leaf</tissue>
    </source>
</reference>
<feature type="region of interest" description="Disordered" evidence="1">
    <location>
        <begin position="1"/>
        <end position="66"/>
    </location>
</feature>
<evidence type="ECO:0000313" key="3">
    <source>
        <dbReference type="Proteomes" id="UP000652761"/>
    </source>
</evidence>
<proteinExistence type="predicted"/>
<dbReference type="AlphaFoldDB" id="A0A843XAH2"/>
<feature type="compositionally biased region" description="Basic residues" evidence="1">
    <location>
        <begin position="37"/>
        <end position="48"/>
    </location>
</feature>